<dbReference type="EMBL" id="JAENGP010000004">
    <property type="protein sequence ID" value="MBK1780605.1"/>
    <property type="molecule type" value="Genomic_DNA"/>
</dbReference>
<organism evidence="1 2">
    <name type="scientific">Advenella mandrilli</name>
    <dbReference type="NCBI Taxonomy" id="2800330"/>
    <lineage>
        <taxon>Bacteria</taxon>
        <taxon>Pseudomonadati</taxon>
        <taxon>Pseudomonadota</taxon>
        <taxon>Betaproteobacteria</taxon>
        <taxon>Burkholderiales</taxon>
        <taxon>Alcaligenaceae</taxon>
    </lineage>
</organism>
<protein>
    <submittedName>
        <fullName evidence="1">Uncharacterized protein</fullName>
    </submittedName>
</protein>
<sequence length="75" mass="8923">MNFDKANEWRKQNFPHLEGYEIRAYTFDLCFSATQRDEDAEFRPAPLGYIYAIARVRLYDDTWGDDVVLLMPENL</sequence>
<reference evidence="1 2" key="1">
    <citation type="submission" date="2020-12" db="EMBL/GenBank/DDBJ databases">
        <authorList>
            <person name="Lu T."/>
            <person name="Wang Q."/>
            <person name="Han X."/>
        </authorList>
    </citation>
    <scope>NUCLEOTIDE SEQUENCE [LARGE SCALE GENOMIC DNA]</scope>
    <source>
        <strain evidence="1 2">WQ 585</strain>
    </source>
</reference>
<evidence type="ECO:0000313" key="1">
    <source>
        <dbReference type="EMBL" id="MBK1780605.1"/>
    </source>
</evidence>
<accession>A0ABS1EC64</accession>
<proteinExistence type="predicted"/>
<gene>
    <name evidence="1" type="ORF">JHL22_05185</name>
</gene>
<evidence type="ECO:0000313" key="2">
    <source>
        <dbReference type="Proteomes" id="UP000635316"/>
    </source>
</evidence>
<keyword evidence="2" id="KW-1185">Reference proteome</keyword>
<dbReference type="RefSeq" id="WP_200234648.1">
    <property type="nucleotide sequence ID" value="NZ_JAENGP010000004.1"/>
</dbReference>
<dbReference type="Proteomes" id="UP000635316">
    <property type="component" value="Unassembled WGS sequence"/>
</dbReference>
<comment type="caution">
    <text evidence="1">The sequence shown here is derived from an EMBL/GenBank/DDBJ whole genome shotgun (WGS) entry which is preliminary data.</text>
</comment>
<name>A0ABS1EC64_9BURK</name>